<evidence type="ECO:0000313" key="3">
    <source>
        <dbReference type="EMBL" id="SFK31621.1"/>
    </source>
</evidence>
<organism evidence="3 4">
    <name type="scientific">Falsiroseomonas stagni DSM 19981</name>
    <dbReference type="NCBI Taxonomy" id="1123062"/>
    <lineage>
        <taxon>Bacteria</taxon>
        <taxon>Pseudomonadati</taxon>
        <taxon>Pseudomonadota</taxon>
        <taxon>Alphaproteobacteria</taxon>
        <taxon>Acetobacterales</taxon>
        <taxon>Roseomonadaceae</taxon>
        <taxon>Falsiroseomonas</taxon>
    </lineage>
</organism>
<keyword evidence="4" id="KW-1185">Reference proteome</keyword>
<dbReference type="STRING" id="1123062.SAMN02745775_1011351"/>
<reference evidence="3 4" key="1">
    <citation type="submission" date="2016-10" db="EMBL/GenBank/DDBJ databases">
        <authorList>
            <person name="de Groot N.N."/>
        </authorList>
    </citation>
    <scope>NUCLEOTIDE SEQUENCE [LARGE SCALE GENOMIC DNA]</scope>
    <source>
        <strain evidence="3 4">DSM 19981</strain>
    </source>
</reference>
<name>A0A1I3YK18_9PROT</name>
<evidence type="ECO:0000256" key="2">
    <source>
        <dbReference type="ARBA" id="ARBA00023002"/>
    </source>
</evidence>
<comment type="similarity">
    <text evidence="1">Belongs to the short-chain dehydrogenases/reductases (SDR) family.</text>
</comment>
<protein>
    <submittedName>
        <fullName evidence="3">3-oxoacyl-[acyl-carrier protein] reductase</fullName>
    </submittedName>
</protein>
<dbReference type="PANTHER" id="PTHR42760:SF133">
    <property type="entry name" value="3-OXOACYL-[ACYL-CARRIER-PROTEIN] REDUCTASE"/>
    <property type="match status" value="1"/>
</dbReference>
<dbReference type="Pfam" id="PF13561">
    <property type="entry name" value="adh_short_C2"/>
    <property type="match status" value="1"/>
</dbReference>
<dbReference type="PRINTS" id="PR00081">
    <property type="entry name" value="GDHRDH"/>
</dbReference>
<dbReference type="Gene3D" id="3.40.50.720">
    <property type="entry name" value="NAD(P)-binding Rossmann-like Domain"/>
    <property type="match status" value="1"/>
</dbReference>
<keyword evidence="2" id="KW-0560">Oxidoreductase</keyword>
<dbReference type="PRINTS" id="PR00080">
    <property type="entry name" value="SDRFAMILY"/>
</dbReference>
<dbReference type="InterPro" id="IPR002347">
    <property type="entry name" value="SDR_fam"/>
</dbReference>
<proteinExistence type="inferred from homology"/>
<dbReference type="AlphaFoldDB" id="A0A1I3YK18"/>
<gene>
    <name evidence="3" type="ORF">SAMN02745775_1011351</name>
</gene>
<dbReference type="InterPro" id="IPR036291">
    <property type="entry name" value="NAD(P)-bd_dom_sf"/>
</dbReference>
<dbReference type="Proteomes" id="UP000199473">
    <property type="component" value="Unassembled WGS sequence"/>
</dbReference>
<dbReference type="RefSeq" id="WP_092957174.1">
    <property type="nucleotide sequence ID" value="NZ_FOSQ01000001.1"/>
</dbReference>
<dbReference type="EMBL" id="FOSQ01000001">
    <property type="protein sequence ID" value="SFK31621.1"/>
    <property type="molecule type" value="Genomic_DNA"/>
</dbReference>
<evidence type="ECO:0000313" key="4">
    <source>
        <dbReference type="Proteomes" id="UP000199473"/>
    </source>
</evidence>
<dbReference type="GO" id="GO:0016616">
    <property type="term" value="F:oxidoreductase activity, acting on the CH-OH group of donors, NAD or NADP as acceptor"/>
    <property type="evidence" value="ECO:0007669"/>
    <property type="project" value="TreeGrafter"/>
</dbReference>
<accession>A0A1I3YK18</accession>
<dbReference type="FunFam" id="3.40.50.720:FF:000084">
    <property type="entry name" value="Short-chain dehydrogenase reductase"/>
    <property type="match status" value="1"/>
</dbReference>
<dbReference type="PANTHER" id="PTHR42760">
    <property type="entry name" value="SHORT-CHAIN DEHYDROGENASES/REDUCTASES FAMILY MEMBER"/>
    <property type="match status" value="1"/>
</dbReference>
<evidence type="ECO:0000256" key="1">
    <source>
        <dbReference type="ARBA" id="ARBA00006484"/>
    </source>
</evidence>
<dbReference type="OrthoDB" id="9780084at2"/>
<sequence>MQIRFDGQVVAVSGGAIGFGRAICQRFAALGARVFTCDVDAAGLAETAVGRGITTAVVDLSDRAAAGAWIKGVEAATGEAIRVLVHNAGGTLGAAFHRVEEAPDADWDSIFAVNVNAALGLTRAAGAGMKAAGRGRIVTVSSTAGLQASRTGIQAYTAAKHALVGLTKQLAVEFGPYGITVNSVAPGLQYSTPDKMKVWEARPEAEKQAVLRTIALGRLGEPDDIADGVLFFASEHAKLITGHVLPVNGGRI</sequence>
<dbReference type="SUPFAM" id="SSF51735">
    <property type="entry name" value="NAD(P)-binding Rossmann-fold domains"/>
    <property type="match status" value="1"/>
</dbReference>